<evidence type="ECO:0000313" key="1">
    <source>
        <dbReference type="EMBL" id="RHZ89071.1"/>
    </source>
</evidence>
<dbReference type="InterPro" id="IPR011990">
    <property type="entry name" value="TPR-like_helical_dom_sf"/>
</dbReference>
<comment type="caution">
    <text evidence="1">The sequence shown here is derived from an EMBL/GenBank/DDBJ whole genome shotgun (WGS) entry which is preliminary data.</text>
</comment>
<protein>
    <submittedName>
        <fullName evidence="1">Uncharacterized protein</fullName>
    </submittedName>
</protein>
<name>A0A397JMA8_9GLOM</name>
<gene>
    <name evidence="1" type="ORF">Glove_19g405</name>
</gene>
<evidence type="ECO:0000313" key="2">
    <source>
        <dbReference type="Proteomes" id="UP000266861"/>
    </source>
</evidence>
<dbReference type="AlphaFoldDB" id="A0A397JMA8"/>
<dbReference type="OrthoDB" id="2335338at2759"/>
<proteinExistence type="predicted"/>
<sequence>MKNFIKSLKKTWVHEKKKISSTIHPQDSHPLSSTLDEDLVVKNKFYMEALEDLNNALYRDKNNFLALKWRAFCYYEIQVINANEDITKVFWFKNGNKAFAYGICGEINLDCGEFQDTINDVNKWNDSLKNLNLAIKTLLDNVATIRILINPKNLVIRKQSMNLHRRNCRYNVALGDAERQYNTSLADLDNAIRISPTKYYEDALNNVKRALEVKSADHYALEV</sequence>
<reference evidence="1 2" key="1">
    <citation type="submission" date="2018-08" db="EMBL/GenBank/DDBJ databases">
        <title>Genome and evolution of the arbuscular mycorrhizal fungus Diversispora epigaea (formerly Glomus versiforme) and its bacterial endosymbionts.</title>
        <authorList>
            <person name="Sun X."/>
            <person name="Fei Z."/>
            <person name="Harrison M."/>
        </authorList>
    </citation>
    <scope>NUCLEOTIDE SEQUENCE [LARGE SCALE GENOMIC DNA]</scope>
    <source>
        <strain evidence="1 2">IT104</strain>
    </source>
</reference>
<dbReference type="Gene3D" id="1.25.40.10">
    <property type="entry name" value="Tetratricopeptide repeat domain"/>
    <property type="match status" value="1"/>
</dbReference>
<dbReference type="EMBL" id="PQFF01000017">
    <property type="protein sequence ID" value="RHZ89071.1"/>
    <property type="molecule type" value="Genomic_DNA"/>
</dbReference>
<organism evidence="1 2">
    <name type="scientific">Diversispora epigaea</name>
    <dbReference type="NCBI Taxonomy" id="1348612"/>
    <lineage>
        <taxon>Eukaryota</taxon>
        <taxon>Fungi</taxon>
        <taxon>Fungi incertae sedis</taxon>
        <taxon>Mucoromycota</taxon>
        <taxon>Glomeromycotina</taxon>
        <taxon>Glomeromycetes</taxon>
        <taxon>Diversisporales</taxon>
        <taxon>Diversisporaceae</taxon>
        <taxon>Diversispora</taxon>
    </lineage>
</organism>
<dbReference type="SUPFAM" id="SSF48452">
    <property type="entry name" value="TPR-like"/>
    <property type="match status" value="1"/>
</dbReference>
<accession>A0A397JMA8</accession>
<dbReference type="Proteomes" id="UP000266861">
    <property type="component" value="Unassembled WGS sequence"/>
</dbReference>
<keyword evidence="2" id="KW-1185">Reference proteome</keyword>